<dbReference type="GeneID" id="25910042"/>
<evidence type="ECO:0000313" key="2">
    <source>
        <dbReference type="Proteomes" id="UP000054560"/>
    </source>
</evidence>
<proteinExistence type="predicted"/>
<organism evidence="1 2">
    <name type="scientific">Sphaeroforma arctica JP610</name>
    <dbReference type="NCBI Taxonomy" id="667725"/>
    <lineage>
        <taxon>Eukaryota</taxon>
        <taxon>Ichthyosporea</taxon>
        <taxon>Ichthyophonida</taxon>
        <taxon>Sphaeroforma</taxon>
    </lineage>
</organism>
<name>A0A0L0FMN6_9EUKA</name>
<dbReference type="Proteomes" id="UP000054560">
    <property type="component" value="Unassembled WGS sequence"/>
</dbReference>
<dbReference type="EMBL" id="KQ242577">
    <property type="protein sequence ID" value="KNC78017.1"/>
    <property type="molecule type" value="Genomic_DNA"/>
</dbReference>
<reference evidence="1 2" key="1">
    <citation type="submission" date="2011-02" db="EMBL/GenBank/DDBJ databases">
        <title>The Genome Sequence of Sphaeroforma arctica JP610.</title>
        <authorList>
            <consortium name="The Broad Institute Genome Sequencing Platform"/>
            <person name="Russ C."/>
            <person name="Cuomo C."/>
            <person name="Young S.K."/>
            <person name="Zeng Q."/>
            <person name="Gargeya S."/>
            <person name="Alvarado L."/>
            <person name="Berlin A."/>
            <person name="Chapman S.B."/>
            <person name="Chen Z."/>
            <person name="Freedman E."/>
            <person name="Gellesch M."/>
            <person name="Goldberg J."/>
            <person name="Griggs A."/>
            <person name="Gujja S."/>
            <person name="Heilman E."/>
            <person name="Heiman D."/>
            <person name="Howarth C."/>
            <person name="Mehta T."/>
            <person name="Neiman D."/>
            <person name="Pearson M."/>
            <person name="Roberts A."/>
            <person name="Saif S."/>
            <person name="Shea T."/>
            <person name="Shenoy N."/>
            <person name="Sisk P."/>
            <person name="Stolte C."/>
            <person name="Sykes S."/>
            <person name="White J."/>
            <person name="Yandava C."/>
            <person name="Burger G."/>
            <person name="Gray M.W."/>
            <person name="Holland P.W.H."/>
            <person name="King N."/>
            <person name="Lang F.B.F."/>
            <person name="Roger A.J."/>
            <person name="Ruiz-Trillo I."/>
            <person name="Haas B."/>
            <person name="Nusbaum C."/>
            <person name="Birren B."/>
        </authorList>
    </citation>
    <scope>NUCLEOTIDE SEQUENCE [LARGE SCALE GENOMIC DNA]</scope>
    <source>
        <strain evidence="1 2">JP610</strain>
    </source>
</reference>
<accession>A0A0L0FMN6</accession>
<evidence type="ECO:0000313" key="1">
    <source>
        <dbReference type="EMBL" id="KNC78017.1"/>
    </source>
</evidence>
<dbReference type="RefSeq" id="XP_014151919.1">
    <property type="nucleotide sequence ID" value="XM_014296444.1"/>
</dbReference>
<gene>
    <name evidence="1" type="ORF">SARC_09538</name>
</gene>
<dbReference type="AlphaFoldDB" id="A0A0L0FMN6"/>
<keyword evidence="2" id="KW-1185">Reference proteome</keyword>
<sequence length="132" mass="15283">MFAYHAPQSTDSPTNQVDSSPYLESFEMAAPNPAKALKWRDMFVKAAEEWRLQEATRIMHVISIQVKSVIIPRYEKDPAKQLTVDLSFDNEVVRQLPWVTNTKPTEWNWLQVIKFYIESSFESMTLTVSTIA</sequence>
<protein>
    <submittedName>
        <fullName evidence="1">Uncharacterized protein</fullName>
    </submittedName>
</protein>